<evidence type="ECO:0000256" key="3">
    <source>
        <dbReference type="ARBA" id="ARBA00022452"/>
    </source>
</evidence>
<dbReference type="GO" id="GO:0005886">
    <property type="term" value="C:plasma membrane"/>
    <property type="evidence" value="ECO:0007669"/>
    <property type="project" value="UniProtKB-SubCell"/>
</dbReference>
<feature type="coiled-coil region" evidence="10">
    <location>
        <begin position="227"/>
        <end position="261"/>
    </location>
</feature>
<keyword evidence="3 9" id="KW-1134">Transmembrane beta strand</keyword>
<evidence type="ECO:0000256" key="7">
    <source>
        <dbReference type="ARBA" id="ARBA00023139"/>
    </source>
</evidence>
<comment type="similarity">
    <text evidence="2 9">Belongs to the outer membrane factor (OMF) (TC 1.B.17) family.</text>
</comment>
<keyword evidence="6 9" id="KW-0472">Membrane</keyword>
<evidence type="ECO:0000313" key="11">
    <source>
        <dbReference type="EMBL" id="RDJ97825.1"/>
    </source>
</evidence>
<keyword evidence="12" id="KW-1185">Reference proteome</keyword>
<evidence type="ECO:0000256" key="6">
    <source>
        <dbReference type="ARBA" id="ARBA00023136"/>
    </source>
</evidence>
<protein>
    <submittedName>
        <fullName evidence="11">Fusaric acid resistance protein</fullName>
    </submittedName>
</protein>
<dbReference type="InterPro" id="IPR010131">
    <property type="entry name" value="MdtP/NodT-like"/>
</dbReference>
<dbReference type="PANTHER" id="PTHR30203:SF20">
    <property type="entry name" value="MULTIDRUG RESISTANCE OUTER MEMBRANE PROTEIN MDTP-RELATED"/>
    <property type="match status" value="1"/>
</dbReference>
<keyword evidence="10" id="KW-0175">Coiled coil</keyword>
<dbReference type="EMBL" id="QHKS01000045">
    <property type="protein sequence ID" value="RDJ97825.1"/>
    <property type="molecule type" value="Genomic_DNA"/>
</dbReference>
<comment type="subcellular location">
    <subcellularLocation>
        <location evidence="9">Cell membrane</location>
        <topology evidence="9">Lipid-anchor</topology>
    </subcellularLocation>
    <subcellularLocation>
        <location evidence="1">Membrane</location>
    </subcellularLocation>
</comment>
<sequence>MKSGLIQPVSTMLATMLLAACASSSGLHTHAKAIDPQDLEAAHSLSSVSLSTAAWPGEAWWIDLGDDQLNRFMSDALQGQPSLHAAEARVRAAQAVSGIAGAALYPQANASATSTRLRFSEAGTVPPPIAGTWQTINDAALGVSYELDFWGKNRAAVEAALDRAHATEVDLQAARLVLTTTLTRTYLRLDAAYDLRDLAESTLKQREQTLALTRRRVAAQIDSELELTQAEAALPAARERIASLDESIALLNNQLAALQGKGPDAGLVVQRPHLAKVGTVQLPSDLPVELIGRRPDVVAGRWRVEAARRDIKVARAQFYPNISLNAFVGLQRLGFDDFLSAGSRVIGIGPALSLPIFDGGRRRGNLALNQAAYDESVETYNATLIDALHDVVDQLVSLHWLEAQEREQNEALQLTQHAYDLAISRYRSGVANYLQVLIAESQVLLQKRLVIESQARERELRLNLIRALGGGYLPTTSPDPRLADKS</sequence>
<keyword evidence="8 9" id="KW-0449">Lipoprotein</keyword>
<evidence type="ECO:0000313" key="12">
    <source>
        <dbReference type="Proteomes" id="UP000254875"/>
    </source>
</evidence>
<comment type="caution">
    <text evidence="11">The sequence shown here is derived from an EMBL/GenBank/DDBJ whole genome shotgun (WGS) entry which is preliminary data.</text>
</comment>
<keyword evidence="7 9" id="KW-0564">Palmitate</keyword>
<accession>A0A370MWT5</accession>
<dbReference type="Proteomes" id="UP000254875">
    <property type="component" value="Unassembled WGS sequence"/>
</dbReference>
<organism evidence="11 12">
    <name type="scientific">Paraburkholderia lacunae</name>
    <dbReference type="NCBI Taxonomy" id="2211104"/>
    <lineage>
        <taxon>Bacteria</taxon>
        <taxon>Pseudomonadati</taxon>
        <taxon>Pseudomonadota</taxon>
        <taxon>Betaproteobacteria</taxon>
        <taxon>Burkholderiales</taxon>
        <taxon>Burkholderiaceae</taxon>
        <taxon>Paraburkholderia</taxon>
    </lineage>
</organism>
<dbReference type="Pfam" id="PF02321">
    <property type="entry name" value="OEP"/>
    <property type="match status" value="2"/>
</dbReference>
<evidence type="ECO:0000256" key="4">
    <source>
        <dbReference type="ARBA" id="ARBA00022692"/>
    </source>
</evidence>
<dbReference type="AlphaFoldDB" id="A0A370MWT5"/>
<gene>
    <name evidence="11" type="ORF">DLM46_35995</name>
</gene>
<dbReference type="OrthoDB" id="9770517at2"/>
<evidence type="ECO:0000256" key="5">
    <source>
        <dbReference type="ARBA" id="ARBA00022729"/>
    </source>
</evidence>
<proteinExistence type="inferred from homology"/>
<evidence type="ECO:0000256" key="1">
    <source>
        <dbReference type="ARBA" id="ARBA00004370"/>
    </source>
</evidence>
<dbReference type="PROSITE" id="PS51257">
    <property type="entry name" value="PROKAR_LIPOPROTEIN"/>
    <property type="match status" value="1"/>
</dbReference>
<reference evidence="12" key="1">
    <citation type="submission" date="2018-05" db="EMBL/GenBank/DDBJ databases">
        <authorList>
            <person name="Feng T."/>
        </authorList>
    </citation>
    <scope>NUCLEOTIDE SEQUENCE [LARGE SCALE GENOMIC DNA]</scope>
    <source>
        <strain evidence="12">S27</strain>
    </source>
</reference>
<dbReference type="SUPFAM" id="SSF56954">
    <property type="entry name" value="Outer membrane efflux proteins (OEP)"/>
    <property type="match status" value="1"/>
</dbReference>
<evidence type="ECO:0000256" key="9">
    <source>
        <dbReference type="RuleBase" id="RU362097"/>
    </source>
</evidence>
<dbReference type="InterPro" id="IPR003423">
    <property type="entry name" value="OMP_efflux"/>
</dbReference>
<dbReference type="GO" id="GO:0015562">
    <property type="term" value="F:efflux transmembrane transporter activity"/>
    <property type="evidence" value="ECO:0007669"/>
    <property type="project" value="InterPro"/>
</dbReference>
<dbReference type="Gene3D" id="2.20.200.10">
    <property type="entry name" value="Outer membrane efflux proteins (OEP)"/>
    <property type="match status" value="1"/>
</dbReference>
<evidence type="ECO:0000256" key="2">
    <source>
        <dbReference type="ARBA" id="ARBA00007613"/>
    </source>
</evidence>
<evidence type="ECO:0000256" key="8">
    <source>
        <dbReference type="ARBA" id="ARBA00023288"/>
    </source>
</evidence>
<feature type="signal peptide" evidence="9">
    <location>
        <begin position="1"/>
        <end position="22"/>
    </location>
</feature>
<dbReference type="PANTHER" id="PTHR30203">
    <property type="entry name" value="OUTER MEMBRANE CATION EFFLUX PROTEIN"/>
    <property type="match status" value="1"/>
</dbReference>
<feature type="chain" id="PRO_5016479142" evidence="9">
    <location>
        <begin position="23"/>
        <end position="486"/>
    </location>
</feature>
<dbReference type="Gene3D" id="1.20.1600.10">
    <property type="entry name" value="Outer membrane efflux proteins (OEP)"/>
    <property type="match status" value="1"/>
</dbReference>
<keyword evidence="4 9" id="KW-0812">Transmembrane</keyword>
<dbReference type="NCBIfam" id="TIGR01845">
    <property type="entry name" value="outer_NodT"/>
    <property type="match status" value="1"/>
</dbReference>
<evidence type="ECO:0000256" key="10">
    <source>
        <dbReference type="SAM" id="Coils"/>
    </source>
</evidence>
<name>A0A370MWT5_9BURK</name>
<keyword evidence="5 9" id="KW-0732">Signal</keyword>